<evidence type="ECO:0000259" key="15">
    <source>
        <dbReference type="Pfam" id="PF06832"/>
    </source>
</evidence>
<dbReference type="GO" id="GO:0030288">
    <property type="term" value="C:outer membrane-bounded periplasmic space"/>
    <property type="evidence" value="ECO:0007669"/>
    <property type="project" value="TreeGrafter"/>
</dbReference>
<comment type="pathway">
    <text evidence="1">Cell wall biogenesis; peptidoglycan biosynthesis.</text>
</comment>
<evidence type="ECO:0000313" key="16">
    <source>
        <dbReference type="EMBL" id="TMM52467.1"/>
    </source>
</evidence>
<accession>A0A5S3PEL9</accession>
<feature type="domain" description="Penicillin-binding protein transpeptidase" evidence="13">
    <location>
        <begin position="294"/>
        <end position="510"/>
    </location>
</feature>
<evidence type="ECO:0000256" key="9">
    <source>
        <dbReference type="ARBA" id="ARBA00023268"/>
    </source>
</evidence>
<dbReference type="SUPFAM" id="SSF53955">
    <property type="entry name" value="Lysozyme-like"/>
    <property type="match status" value="1"/>
</dbReference>
<dbReference type="Gene3D" id="3.40.710.10">
    <property type="entry name" value="DD-peptidase/beta-lactamase superfamily"/>
    <property type="match status" value="1"/>
</dbReference>
<keyword evidence="5" id="KW-0645">Protease</keyword>
<dbReference type="SUPFAM" id="SSF56601">
    <property type="entry name" value="beta-lactamase/transpeptidase-like"/>
    <property type="match status" value="1"/>
</dbReference>
<name>A0A5S3PEL9_9RHOB</name>
<dbReference type="Pfam" id="PF00912">
    <property type="entry name" value="Transgly"/>
    <property type="match status" value="1"/>
</dbReference>
<dbReference type="InterPro" id="IPR009647">
    <property type="entry name" value="PBP_C"/>
</dbReference>
<reference evidence="16 17" key="1">
    <citation type="submission" date="2019-05" db="EMBL/GenBank/DDBJ databases">
        <title>Sulfitobacter sabulilitoris sp. nov., isolated from a marine sand.</title>
        <authorList>
            <person name="Yoon J.-H."/>
        </authorList>
    </citation>
    <scope>NUCLEOTIDE SEQUENCE [LARGE SCALE GENOMIC DNA]</scope>
    <source>
        <strain evidence="16 17">HSMS-29</strain>
    </source>
</reference>
<keyword evidence="4" id="KW-0121">Carboxypeptidase</keyword>
<dbReference type="Pfam" id="PF06832">
    <property type="entry name" value="BiPBP_C"/>
    <property type="match status" value="1"/>
</dbReference>
<evidence type="ECO:0000259" key="14">
    <source>
        <dbReference type="Pfam" id="PF00912"/>
    </source>
</evidence>
<dbReference type="OrthoDB" id="9766909at2"/>
<dbReference type="EMBL" id="VANS01000002">
    <property type="protein sequence ID" value="TMM52467.1"/>
    <property type="molecule type" value="Genomic_DNA"/>
</dbReference>
<evidence type="ECO:0000256" key="4">
    <source>
        <dbReference type="ARBA" id="ARBA00022645"/>
    </source>
</evidence>
<sequence>MRRLAPFACVALLLIAAAGRDGFDRWVDATRLPPLLSETSVEMRDRNGALLRSFPVEDGRQRLAVRLGDVDPEFLAMLIAYEDKRFFRHQGIDFRALLRAGLQALRQGRVVSGGSTLTMQVARLLENSGTGRWAGKLRQMRVALALERRLGKNDILALYLNHAPYGGAVEGLRAGAHAWFGKPPARLTAAQSALLVALPQAPESRRPDRHPDAARAARDRVLHRLGQAPQPWMPDVPRAMQPVPRSAPHLTDRARRAAPGLLRHDLTLDAGLQRQMQHLAALSLRDQVNAVSAAILVADHHSGEILASVGAPRYTGEGGALGFNDMTRAIRSPGSTLKPLIYALAFDQGLVHPETLIDDAPVTFGTYAPQNFDGQFRGEITVRRALQLSLNIPPVRLMNDLGPARVMAAQRQGGATPALAGKAAPGLAIALGGVGLSLTDLVQLYAGLAQGGQGPRLHWRLGEVPPMTSRMVSRAAAWQVGRILSDIPPPQGAASRAGRIAYKTGTSYGHRDAWAIGYDGRHVIGIWLGRPDGTPVPGAFGGDLAAPILFEAFGRIAGPRAPLPAPPPETLIVTAAELPAPLRRFRPRTAAFAPAPGGPVVAFPPDGAVLARAQDGVPLKVRDGVLPLTVLVDGQPHATALMRRDAVLPQTGPGFSRLTVIDAAGRSATVQVWLD</sequence>
<feature type="domain" description="Glycosyl transferase family 51" evidence="14">
    <location>
        <begin position="51"/>
        <end position="225"/>
    </location>
</feature>
<dbReference type="InterPro" id="IPR036950">
    <property type="entry name" value="PBP_transglycosylase"/>
</dbReference>
<evidence type="ECO:0000256" key="8">
    <source>
        <dbReference type="ARBA" id="ARBA00022801"/>
    </source>
</evidence>
<evidence type="ECO:0000259" key="13">
    <source>
        <dbReference type="Pfam" id="PF00905"/>
    </source>
</evidence>
<dbReference type="GO" id="GO:0004180">
    <property type="term" value="F:carboxypeptidase activity"/>
    <property type="evidence" value="ECO:0007669"/>
    <property type="project" value="UniProtKB-KW"/>
</dbReference>
<feature type="region of interest" description="Disordered" evidence="12">
    <location>
        <begin position="228"/>
        <end position="248"/>
    </location>
</feature>
<dbReference type="GO" id="GO:0008955">
    <property type="term" value="F:peptidoglycan glycosyltransferase activity"/>
    <property type="evidence" value="ECO:0007669"/>
    <property type="project" value="UniProtKB-EC"/>
</dbReference>
<organism evidence="16 17">
    <name type="scientific">Sulfitobacter sabulilitoris</name>
    <dbReference type="NCBI Taxonomy" id="2562655"/>
    <lineage>
        <taxon>Bacteria</taxon>
        <taxon>Pseudomonadati</taxon>
        <taxon>Pseudomonadota</taxon>
        <taxon>Alphaproteobacteria</taxon>
        <taxon>Rhodobacterales</taxon>
        <taxon>Roseobacteraceae</taxon>
        <taxon>Sulfitobacter</taxon>
    </lineage>
</organism>
<dbReference type="RefSeq" id="WP_138662008.1">
    <property type="nucleotide sequence ID" value="NZ_VANS01000002.1"/>
</dbReference>
<keyword evidence="6" id="KW-0328">Glycosyltransferase</keyword>
<dbReference type="GO" id="GO:0009252">
    <property type="term" value="P:peptidoglycan biosynthetic process"/>
    <property type="evidence" value="ECO:0007669"/>
    <property type="project" value="UniProtKB-UniPathway"/>
</dbReference>
<evidence type="ECO:0000313" key="17">
    <source>
        <dbReference type="Proteomes" id="UP000309550"/>
    </source>
</evidence>
<dbReference type="InterPro" id="IPR050396">
    <property type="entry name" value="Glycosyltr_51/Transpeptidase"/>
</dbReference>
<dbReference type="NCBIfam" id="TIGR02073">
    <property type="entry name" value="PBP_1c"/>
    <property type="match status" value="1"/>
</dbReference>
<gene>
    <name evidence="16" type="primary">pbpC</name>
    <name evidence="16" type="ORF">FDT80_09310</name>
</gene>
<evidence type="ECO:0000256" key="7">
    <source>
        <dbReference type="ARBA" id="ARBA00022679"/>
    </source>
</evidence>
<evidence type="ECO:0000256" key="3">
    <source>
        <dbReference type="ARBA" id="ARBA00007739"/>
    </source>
</evidence>
<evidence type="ECO:0000256" key="11">
    <source>
        <dbReference type="ARBA" id="ARBA00049902"/>
    </source>
</evidence>
<dbReference type="PANTHER" id="PTHR32282:SF15">
    <property type="entry name" value="PENICILLIN-BINDING PROTEIN 1C"/>
    <property type="match status" value="1"/>
</dbReference>
<keyword evidence="8" id="KW-0378">Hydrolase</keyword>
<keyword evidence="7" id="KW-0808">Transferase</keyword>
<dbReference type="Proteomes" id="UP000309550">
    <property type="component" value="Unassembled WGS sequence"/>
</dbReference>
<comment type="similarity">
    <text evidence="3">In the N-terminal section; belongs to the glycosyltransferase 51 family.</text>
</comment>
<comment type="similarity">
    <text evidence="2">In the C-terminal section; belongs to the transpeptidase family.</text>
</comment>
<dbReference type="EC" id="2.4.99.28" evidence="10"/>
<dbReference type="Pfam" id="PF00905">
    <property type="entry name" value="Transpeptidase"/>
    <property type="match status" value="1"/>
</dbReference>
<dbReference type="InterPro" id="IPR012338">
    <property type="entry name" value="Beta-lactam/transpept-like"/>
</dbReference>
<dbReference type="InterPro" id="IPR023346">
    <property type="entry name" value="Lysozyme-like_dom_sf"/>
</dbReference>
<dbReference type="GO" id="GO:0006508">
    <property type="term" value="P:proteolysis"/>
    <property type="evidence" value="ECO:0007669"/>
    <property type="project" value="UniProtKB-KW"/>
</dbReference>
<dbReference type="UniPathway" id="UPA00219"/>
<keyword evidence="9" id="KW-0511">Multifunctional enzyme</keyword>
<dbReference type="InterPro" id="IPR011815">
    <property type="entry name" value="PBP_1c"/>
</dbReference>
<evidence type="ECO:0000256" key="12">
    <source>
        <dbReference type="SAM" id="MobiDB-lite"/>
    </source>
</evidence>
<dbReference type="PANTHER" id="PTHR32282">
    <property type="entry name" value="BINDING PROTEIN TRANSPEPTIDASE, PUTATIVE-RELATED"/>
    <property type="match status" value="1"/>
</dbReference>
<proteinExistence type="inferred from homology"/>
<dbReference type="AlphaFoldDB" id="A0A5S3PEL9"/>
<evidence type="ECO:0000256" key="6">
    <source>
        <dbReference type="ARBA" id="ARBA00022676"/>
    </source>
</evidence>
<comment type="catalytic activity">
    <reaction evidence="11">
        <text>[GlcNAc-(1-&gt;4)-Mur2Ac(oyl-L-Ala-gamma-D-Glu-L-Lys-D-Ala-D-Ala)](n)-di-trans,octa-cis-undecaprenyl diphosphate + beta-D-GlcNAc-(1-&gt;4)-Mur2Ac(oyl-L-Ala-gamma-D-Glu-L-Lys-D-Ala-D-Ala)-di-trans,octa-cis-undecaprenyl diphosphate = [GlcNAc-(1-&gt;4)-Mur2Ac(oyl-L-Ala-gamma-D-Glu-L-Lys-D-Ala-D-Ala)](n+1)-di-trans,octa-cis-undecaprenyl diphosphate + di-trans,octa-cis-undecaprenyl diphosphate + H(+)</text>
        <dbReference type="Rhea" id="RHEA:23708"/>
        <dbReference type="Rhea" id="RHEA-COMP:9602"/>
        <dbReference type="Rhea" id="RHEA-COMP:9603"/>
        <dbReference type="ChEBI" id="CHEBI:15378"/>
        <dbReference type="ChEBI" id="CHEBI:58405"/>
        <dbReference type="ChEBI" id="CHEBI:60033"/>
        <dbReference type="ChEBI" id="CHEBI:78435"/>
        <dbReference type="EC" id="2.4.99.28"/>
    </reaction>
</comment>
<evidence type="ECO:0000256" key="2">
    <source>
        <dbReference type="ARBA" id="ARBA00007090"/>
    </source>
</evidence>
<dbReference type="InterPro" id="IPR001264">
    <property type="entry name" value="Glyco_trans_51"/>
</dbReference>
<dbReference type="InterPro" id="IPR001460">
    <property type="entry name" value="PCN-bd_Tpept"/>
</dbReference>
<evidence type="ECO:0000256" key="5">
    <source>
        <dbReference type="ARBA" id="ARBA00022670"/>
    </source>
</evidence>
<feature type="domain" description="Penicillin-binding C-terminal" evidence="15">
    <location>
        <begin position="594"/>
        <end position="672"/>
    </location>
</feature>
<evidence type="ECO:0000256" key="10">
    <source>
        <dbReference type="ARBA" id="ARBA00044770"/>
    </source>
</evidence>
<keyword evidence="17" id="KW-1185">Reference proteome</keyword>
<dbReference type="GO" id="GO:0008658">
    <property type="term" value="F:penicillin binding"/>
    <property type="evidence" value="ECO:0007669"/>
    <property type="project" value="InterPro"/>
</dbReference>
<protein>
    <recommendedName>
        <fullName evidence="10">peptidoglycan glycosyltransferase</fullName>
        <ecNumber evidence="10">2.4.99.28</ecNumber>
    </recommendedName>
</protein>
<comment type="caution">
    <text evidence="16">The sequence shown here is derived from an EMBL/GenBank/DDBJ whole genome shotgun (WGS) entry which is preliminary data.</text>
</comment>
<dbReference type="Gene3D" id="1.10.3810.10">
    <property type="entry name" value="Biosynthetic peptidoglycan transglycosylase-like"/>
    <property type="match status" value="1"/>
</dbReference>
<evidence type="ECO:0000256" key="1">
    <source>
        <dbReference type="ARBA" id="ARBA00004752"/>
    </source>
</evidence>